<organism evidence="2 3">
    <name type="scientific">Parazoarcus communis SWub3 = DSM 12120</name>
    <dbReference type="NCBI Taxonomy" id="1121029"/>
    <lineage>
        <taxon>Bacteria</taxon>
        <taxon>Pseudomonadati</taxon>
        <taxon>Pseudomonadota</taxon>
        <taxon>Betaproteobacteria</taxon>
        <taxon>Rhodocyclales</taxon>
        <taxon>Zoogloeaceae</taxon>
        <taxon>Parazoarcus</taxon>
    </lineage>
</organism>
<dbReference type="PANTHER" id="PTHR39966:SF1">
    <property type="entry name" value="HEMERYTHRIN-LIKE DOMAIN-CONTAINING PROTEIN"/>
    <property type="match status" value="1"/>
</dbReference>
<dbReference type="OrthoDB" id="8560984at2"/>
<protein>
    <submittedName>
        <fullName evidence="2">Hemerythrin domain-containing protein</fullName>
    </submittedName>
</protein>
<name>A0A323UWY7_9RHOO</name>
<evidence type="ECO:0000313" key="3">
    <source>
        <dbReference type="Proteomes" id="UP000248259"/>
    </source>
</evidence>
<reference evidence="2 3" key="1">
    <citation type="submission" date="2018-06" db="EMBL/GenBank/DDBJ databases">
        <title>Azoarcus communis strain SWub3 genome.</title>
        <authorList>
            <person name="Zorraquino Salvo V."/>
            <person name="Toubiana D."/>
            <person name="Blumwald E."/>
        </authorList>
    </citation>
    <scope>NUCLEOTIDE SEQUENCE [LARGE SCALE GENOMIC DNA]</scope>
    <source>
        <strain evidence="2 3">SWub3</strain>
    </source>
</reference>
<evidence type="ECO:0000259" key="1">
    <source>
        <dbReference type="Pfam" id="PF01814"/>
    </source>
</evidence>
<dbReference type="CDD" id="cd12108">
    <property type="entry name" value="Hr-like"/>
    <property type="match status" value="1"/>
</dbReference>
<gene>
    <name evidence="2" type="ORF">DNK49_08735</name>
</gene>
<feature type="domain" description="Hemerythrin-like" evidence="1">
    <location>
        <begin position="7"/>
        <end position="141"/>
    </location>
</feature>
<dbReference type="Proteomes" id="UP000248259">
    <property type="component" value="Unassembled WGS sequence"/>
</dbReference>
<dbReference type="RefSeq" id="WP_110523968.1">
    <property type="nucleotide sequence ID" value="NZ_QKOE01000005.1"/>
</dbReference>
<sequence length="165" mass="18913">MTAMTLAIDIIKDEHKSMGAVLKGLQAHLEAVREGRDKPDYPLFQAMFDYIETIPDRVHHPKEDETLFRLLRLRTQEADVILDELEGQHQVCANLLASVRRAMGAGRESGDLTAFARSLDAYAEFLWEHMRKEEEIVLPLAERHLTSQDWEAIQAAFQANRSQAW</sequence>
<comment type="caution">
    <text evidence="2">The sequence shown here is derived from an EMBL/GenBank/DDBJ whole genome shotgun (WGS) entry which is preliminary data.</text>
</comment>
<keyword evidence="3" id="KW-1185">Reference proteome</keyword>
<dbReference type="InterPro" id="IPR012312">
    <property type="entry name" value="Hemerythrin-like"/>
</dbReference>
<evidence type="ECO:0000313" key="2">
    <source>
        <dbReference type="EMBL" id="PZA16741.1"/>
    </source>
</evidence>
<dbReference type="Gene3D" id="1.20.120.520">
    <property type="entry name" value="nmb1532 protein domain like"/>
    <property type="match status" value="1"/>
</dbReference>
<dbReference type="PANTHER" id="PTHR39966">
    <property type="entry name" value="BLL2471 PROTEIN-RELATED"/>
    <property type="match status" value="1"/>
</dbReference>
<dbReference type="Pfam" id="PF01814">
    <property type="entry name" value="Hemerythrin"/>
    <property type="match status" value="1"/>
</dbReference>
<dbReference type="EMBL" id="QKOE01000005">
    <property type="protein sequence ID" value="PZA16741.1"/>
    <property type="molecule type" value="Genomic_DNA"/>
</dbReference>
<dbReference type="GO" id="GO:0005886">
    <property type="term" value="C:plasma membrane"/>
    <property type="evidence" value="ECO:0007669"/>
    <property type="project" value="TreeGrafter"/>
</dbReference>
<accession>A0A323UWY7</accession>
<proteinExistence type="predicted"/>
<dbReference type="AlphaFoldDB" id="A0A323UWY7"/>